<proteinExistence type="predicted"/>
<feature type="domain" description="AAA+ ATPase" evidence="1">
    <location>
        <begin position="24"/>
        <end position="171"/>
    </location>
</feature>
<evidence type="ECO:0000259" key="1">
    <source>
        <dbReference type="SMART" id="SM00382"/>
    </source>
</evidence>
<reference evidence="2 3" key="1">
    <citation type="journal article" date="2019" name="Int. J. Syst. Evol. Microbiol.">
        <title>The Global Catalogue of Microorganisms (GCM) 10K type strain sequencing project: providing services to taxonomists for standard genome sequencing and annotation.</title>
        <authorList>
            <consortium name="The Broad Institute Genomics Platform"/>
            <consortium name="The Broad Institute Genome Sequencing Center for Infectious Disease"/>
            <person name="Wu L."/>
            <person name="Ma J."/>
        </authorList>
    </citation>
    <scope>NUCLEOTIDE SEQUENCE [LARGE SCALE GENOMIC DNA]</scope>
    <source>
        <strain evidence="2 3">JCM 14718</strain>
    </source>
</reference>
<sequence length="786" mass="83717">MELVGRDREKAEICELLDRTAAGEGRLLVVVGPAGAGKTALAEYAAAQGKSRGLEVVRAAGVRGQPARLVWMQVLEDLGAADAARALLVEPAVAELDAAARALIRGTRRLVVLDDLDAAGAEALAVLPVVAGRLAGSGTAVVVTVTEPPGVGREMSLRSLTEEQLGTAVAEHRPAVRHALWLASRGLPGPARELAVELAGLTDQDDPVVELALRAPSQTAFLDVDPNLLSLLEEAAARPADDAPRSRVLARLARELLGDATAANRRRALVDEALDLARRSGDWQALVEALGARLYALWDPSAAHDRLVAAAELVGLARRAGDGERERDAMFWRFVALMELGRVSEAETELSAYQRAAERAGDSSGRIMVMARHAMLATMRGRFDEAERLAAEIAEYGRRIGHPDTQNLTGVGSWSQRFRNKAVWPRALEMLRPIARRRPGHFFDADVAEIEVMLGHTAEAAATLERLLPKVLVASGPRWLSVVVELTTVATQLGDATAAEQLYGALLPYEGRLVIRAGAVIEFGPASHYLGMLAATAGRLADAGAHFERAIAFEEQTGGLTMLAITSAAYADLLDQIGEPERAATARTRARTLAERLGMAVLLEQLDSGAWSLRQDGDDWLLVAGAETARLRDSRGLRYLRALVAASGQDIPALDLAAGGAGVAGSGAAAILDTAARTAYRRRIEQIDADLESADRAGAADRATGLEAERSAIIAELQQATGLGGRQRRQSDDAERARVNVTRTLRLAIEKIEAVAPLTAVHLRASVRTGRVCRYEPGPDGPSWVT</sequence>
<dbReference type="Pfam" id="PF13191">
    <property type="entry name" value="AAA_16"/>
    <property type="match status" value="1"/>
</dbReference>
<dbReference type="SUPFAM" id="SSF52540">
    <property type="entry name" value="P-loop containing nucleoside triphosphate hydrolases"/>
    <property type="match status" value="1"/>
</dbReference>
<gene>
    <name evidence="2" type="ORF">GCM10009765_40870</name>
</gene>
<dbReference type="SMART" id="SM00382">
    <property type="entry name" value="AAA"/>
    <property type="match status" value="1"/>
</dbReference>
<dbReference type="InterPro" id="IPR041664">
    <property type="entry name" value="AAA_16"/>
</dbReference>
<dbReference type="InterPro" id="IPR003593">
    <property type="entry name" value="AAA+_ATPase"/>
</dbReference>
<protein>
    <recommendedName>
        <fullName evidence="1">AAA+ ATPase domain-containing protein</fullName>
    </recommendedName>
</protein>
<name>A0ABN2HGF1_9ACTN</name>
<evidence type="ECO:0000313" key="3">
    <source>
        <dbReference type="Proteomes" id="UP001500618"/>
    </source>
</evidence>
<dbReference type="InterPro" id="IPR027417">
    <property type="entry name" value="P-loop_NTPase"/>
</dbReference>
<evidence type="ECO:0000313" key="2">
    <source>
        <dbReference type="EMBL" id="GAA1687199.1"/>
    </source>
</evidence>
<dbReference type="Gene3D" id="1.25.40.10">
    <property type="entry name" value="Tetratricopeptide repeat domain"/>
    <property type="match status" value="1"/>
</dbReference>
<dbReference type="EMBL" id="BAAANY010000014">
    <property type="protein sequence ID" value="GAA1687199.1"/>
    <property type="molecule type" value="Genomic_DNA"/>
</dbReference>
<dbReference type="InterPro" id="IPR011990">
    <property type="entry name" value="TPR-like_helical_dom_sf"/>
</dbReference>
<accession>A0ABN2HGF1</accession>
<dbReference type="RefSeq" id="WP_344311835.1">
    <property type="nucleotide sequence ID" value="NZ_BAAANY010000014.1"/>
</dbReference>
<dbReference type="Gene3D" id="3.40.50.300">
    <property type="entry name" value="P-loop containing nucleotide triphosphate hydrolases"/>
    <property type="match status" value="1"/>
</dbReference>
<dbReference type="Proteomes" id="UP001500618">
    <property type="component" value="Unassembled WGS sequence"/>
</dbReference>
<keyword evidence="3" id="KW-1185">Reference proteome</keyword>
<organism evidence="2 3">
    <name type="scientific">Fodinicola feengrottensis</name>
    <dbReference type="NCBI Taxonomy" id="435914"/>
    <lineage>
        <taxon>Bacteria</taxon>
        <taxon>Bacillati</taxon>
        <taxon>Actinomycetota</taxon>
        <taxon>Actinomycetes</taxon>
        <taxon>Mycobacteriales</taxon>
        <taxon>Fodinicola</taxon>
    </lineage>
</organism>
<comment type="caution">
    <text evidence="2">The sequence shown here is derived from an EMBL/GenBank/DDBJ whole genome shotgun (WGS) entry which is preliminary data.</text>
</comment>